<name>U6JUU6_9EIME</name>
<evidence type="ECO:0000313" key="3">
    <source>
        <dbReference type="Proteomes" id="UP000030744"/>
    </source>
</evidence>
<dbReference type="SUPFAM" id="SSF50104">
    <property type="entry name" value="Translation proteins SH3-like domain"/>
    <property type="match status" value="1"/>
</dbReference>
<sequence>MLCSVYSRVLRGSPLALSSLGRQPLPAAAAAAATAAAATAAAAHHAAAATAAAATNVAASSLSFAPYRTGGSAIAAVPAAAAAAARAAPAPAAAAAAAAAAAVRGFASITANEARQGNLLLIDGRRVEVTEFRLIKSGRGAASVSV</sequence>
<dbReference type="InterPro" id="IPR014722">
    <property type="entry name" value="Rib_uL2_dom2"/>
</dbReference>
<dbReference type="InterPro" id="IPR013185">
    <property type="entry name" value="Transl_elong_KOW-like"/>
</dbReference>
<evidence type="ECO:0000313" key="2">
    <source>
        <dbReference type="EMBL" id="CDJ29240.1"/>
    </source>
</evidence>
<dbReference type="Gene3D" id="2.30.30.30">
    <property type="match status" value="1"/>
</dbReference>
<evidence type="ECO:0000259" key="1">
    <source>
        <dbReference type="Pfam" id="PF08207"/>
    </source>
</evidence>
<dbReference type="VEuPathDB" id="ToxoDB:EMH_0048050"/>
<keyword evidence="3" id="KW-1185">Reference proteome</keyword>
<reference evidence="2" key="1">
    <citation type="submission" date="2013-10" db="EMBL/GenBank/DDBJ databases">
        <title>Genomic analysis of the causative agents of coccidiosis in chickens.</title>
        <authorList>
            <person name="Reid A.J."/>
            <person name="Blake D."/>
            <person name="Billington K."/>
            <person name="Browne H."/>
            <person name="Dunn M."/>
            <person name="Hung S."/>
            <person name="Kawahara F."/>
            <person name="Miranda-Saavedra D."/>
            <person name="Mourier T."/>
            <person name="Nagra H."/>
            <person name="Otto T.D."/>
            <person name="Rawlings N."/>
            <person name="Sanchez A."/>
            <person name="Sanders M."/>
            <person name="Subramaniam C."/>
            <person name="Tay Y."/>
            <person name="Dear P."/>
            <person name="Doerig C."/>
            <person name="Gruber A."/>
            <person name="Parkinson J."/>
            <person name="Shirley M."/>
            <person name="Wan K.L."/>
            <person name="Berriman M."/>
            <person name="Tomley F."/>
            <person name="Pain A."/>
        </authorList>
    </citation>
    <scope>NUCLEOTIDE SEQUENCE [LARGE SCALE GENOMIC DNA]</scope>
    <source>
        <strain evidence="2">Houghton</strain>
    </source>
</reference>
<organism evidence="2 3">
    <name type="scientific">Eimeria mitis</name>
    <dbReference type="NCBI Taxonomy" id="44415"/>
    <lineage>
        <taxon>Eukaryota</taxon>
        <taxon>Sar</taxon>
        <taxon>Alveolata</taxon>
        <taxon>Apicomplexa</taxon>
        <taxon>Conoidasida</taxon>
        <taxon>Coccidia</taxon>
        <taxon>Eucoccidiorida</taxon>
        <taxon>Eimeriorina</taxon>
        <taxon>Eimeriidae</taxon>
        <taxon>Eimeria</taxon>
    </lineage>
</organism>
<proteinExistence type="predicted"/>
<dbReference type="GeneID" id="25379494"/>
<protein>
    <recommendedName>
        <fullName evidence="1">Translation elongation factor KOW-like domain-containing protein</fullName>
    </recommendedName>
</protein>
<gene>
    <name evidence="2" type="ORF">EMH_0048050</name>
</gene>
<dbReference type="EMBL" id="HG681804">
    <property type="protein sequence ID" value="CDJ29240.1"/>
    <property type="molecule type" value="Genomic_DNA"/>
</dbReference>
<dbReference type="Proteomes" id="UP000030744">
    <property type="component" value="Unassembled WGS sequence"/>
</dbReference>
<dbReference type="RefSeq" id="XP_013351809.1">
    <property type="nucleotide sequence ID" value="XM_013496355.1"/>
</dbReference>
<feature type="domain" description="Translation elongation factor KOW-like" evidence="1">
    <location>
        <begin position="110"/>
        <end position="145"/>
    </location>
</feature>
<dbReference type="AlphaFoldDB" id="U6JUU6"/>
<dbReference type="Pfam" id="PF08207">
    <property type="entry name" value="EFP_N"/>
    <property type="match status" value="1"/>
</dbReference>
<dbReference type="OrthoDB" id="10259892at2759"/>
<dbReference type="InterPro" id="IPR008991">
    <property type="entry name" value="Translation_prot_SH3-like_sf"/>
</dbReference>
<reference evidence="2" key="2">
    <citation type="submission" date="2013-10" db="EMBL/GenBank/DDBJ databases">
        <authorList>
            <person name="Aslett M."/>
        </authorList>
    </citation>
    <scope>NUCLEOTIDE SEQUENCE [LARGE SCALE GENOMIC DNA]</scope>
    <source>
        <strain evidence="2">Houghton</strain>
    </source>
</reference>
<accession>U6JUU6</accession>